<evidence type="ECO:0000313" key="3">
    <source>
        <dbReference type="Proteomes" id="UP000887159"/>
    </source>
</evidence>
<protein>
    <submittedName>
        <fullName evidence="2">Uncharacterized protein</fullName>
    </submittedName>
</protein>
<gene>
    <name evidence="2" type="ORF">TNCV_3939591</name>
</gene>
<proteinExistence type="predicted"/>
<keyword evidence="3" id="KW-1185">Reference proteome</keyword>
<comment type="caution">
    <text evidence="2">The sequence shown here is derived from an EMBL/GenBank/DDBJ whole genome shotgun (WGS) entry which is preliminary data.</text>
</comment>
<reference evidence="2" key="1">
    <citation type="submission" date="2020-08" db="EMBL/GenBank/DDBJ databases">
        <title>Multicomponent nature underlies the extraordinary mechanical properties of spider dragline silk.</title>
        <authorList>
            <person name="Kono N."/>
            <person name="Nakamura H."/>
            <person name="Mori M."/>
            <person name="Yoshida Y."/>
            <person name="Ohtoshi R."/>
            <person name="Malay A.D."/>
            <person name="Moran D.A.P."/>
            <person name="Tomita M."/>
            <person name="Numata K."/>
            <person name="Arakawa K."/>
        </authorList>
    </citation>
    <scope>NUCLEOTIDE SEQUENCE</scope>
</reference>
<evidence type="ECO:0000256" key="1">
    <source>
        <dbReference type="SAM" id="MobiDB-lite"/>
    </source>
</evidence>
<evidence type="ECO:0000313" key="2">
    <source>
        <dbReference type="EMBL" id="GFY23263.1"/>
    </source>
</evidence>
<feature type="compositionally biased region" description="Polar residues" evidence="1">
    <location>
        <begin position="21"/>
        <end position="40"/>
    </location>
</feature>
<dbReference type="Proteomes" id="UP000887159">
    <property type="component" value="Unassembled WGS sequence"/>
</dbReference>
<name>A0A8X6VVK0_TRICX</name>
<dbReference type="AlphaFoldDB" id="A0A8X6VVK0"/>
<sequence>MSEFQLFSYPRAFGDEPRNFESWSSDETTPELSHPSPNYHTNRRTFELSTDFTCFAPLRCGSSTILDSNS</sequence>
<dbReference type="EMBL" id="BMAU01021363">
    <property type="protein sequence ID" value="GFY23263.1"/>
    <property type="molecule type" value="Genomic_DNA"/>
</dbReference>
<organism evidence="2 3">
    <name type="scientific">Trichonephila clavipes</name>
    <name type="common">Golden silk orbweaver</name>
    <name type="synonym">Nephila clavipes</name>
    <dbReference type="NCBI Taxonomy" id="2585209"/>
    <lineage>
        <taxon>Eukaryota</taxon>
        <taxon>Metazoa</taxon>
        <taxon>Ecdysozoa</taxon>
        <taxon>Arthropoda</taxon>
        <taxon>Chelicerata</taxon>
        <taxon>Arachnida</taxon>
        <taxon>Araneae</taxon>
        <taxon>Araneomorphae</taxon>
        <taxon>Entelegynae</taxon>
        <taxon>Araneoidea</taxon>
        <taxon>Nephilidae</taxon>
        <taxon>Trichonephila</taxon>
    </lineage>
</organism>
<accession>A0A8X6VVK0</accession>
<feature type="region of interest" description="Disordered" evidence="1">
    <location>
        <begin position="17"/>
        <end position="40"/>
    </location>
</feature>